<feature type="transmembrane region" description="Helical" evidence="1">
    <location>
        <begin position="75"/>
        <end position="102"/>
    </location>
</feature>
<evidence type="ECO:0000313" key="3">
    <source>
        <dbReference type="Proteomes" id="UP001642406"/>
    </source>
</evidence>
<reference evidence="2 3" key="1">
    <citation type="submission" date="2024-01" db="EMBL/GenBank/DDBJ databases">
        <authorList>
            <person name="Allen C."/>
            <person name="Tagirdzhanova G."/>
        </authorList>
    </citation>
    <scope>NUCLEOTIDE SEQUENCE [LARGE SCALE GENOMIC DNA]</scope>
</reference>
<dbReference type="EMBL" id="CAWUHC010000136">
    <property type="protein sequence ID" value="CAK7235069.1"/>
    <property type="molecule type" value="Genomic_DNA"/>
</dbReference>
<gene>
    <name evidence="2" type="ORF">SBRCBS47491_009166</name>
</gene>
<proteinExistence type="predicted"/>
<accession>A0ABP0CSG9</accession>
<organism evidence="2 3">
    <name type="scientific">Sporothrix bragantina</name>
    <dbReference type="NCBI Taxonomy" id="671064"/>
    <lineage>
        <taxon>Eukaryota</taxon>
        <taxon>Fungi</taxon>
        <taxon>Dikarya</taxon>
        <taxon>Ascomycota</taxon>
        <taxon>Pezizomycotina</taxon>
        <taxon>Sordariomycetes</taxon>
        <taxon>Sordariomycetidae</taxon>
        <taxon>Ophiostomatales</taxon>
        <taxon>Ophiostomataceae</taxon>
        <taxon>Sporothrix</taxon>
    </lineage>
</organism>
<keyword evidence="3" id="KW-1185">Reference proteome</keyword>
<evidence type="ECO:0000313" key="2">
    <source>
        <dbReference type="EMBL" id="CAK7235069.1"/>
    </source>
</evidence>
<keyword evidence="1" id="KW-1133">Transmembrane helix</keyword>
<evidence type="ECO:0000256" key="1">
    <source>
        <dbReference type="SAM" id="Phobius"/>
    </source>
</evidence>
<keyword evidence="1" id="KW-0472">Membrane</keyword>
<dbReference type="PANTHER" id="PTHR23028">
    <property type="entry name" value="ACETYLTRANSFERASE"/>
    <property type="match status" value="1"/>
</dbReference>
<keyword evidence="1" id="KW-0812">Transmembrane</keyword>
<sequence>MSRQSLPGRSLKTAREQLEWLSIISLTDLFSKNMDRAGRDPYDKYQWTLPVEFECSMMLFMCQLCFHRLRPHARLIFMFCLATYCMKYLYWQYFLFLIGMIVCDLQFEFNSTGAGKAGSSTNAVASTYTPGTPLGAVVALVSRICRSMAGYQTAIGMTVFIACLYVMSTPEAIRGAVGTPGYITMIQMVPQHHQKNGKIDYFWVPIGASLAVLTVDRTPVLQRLFTNRFAQYMGTISYSLYLVHGTVIFSVVRHTVSWTGFSTQLHYGFGLALCAVPLWATLIFCADLATRTLDKWSLSMGRKLYDYLAVRDPKPQAVLPRTN</sequence>
<evidence type="ECO:0008006" key="4">
    <source>
        <dbReference type="Google" id="ProtNLM"/>
    </source>
</evidence>
<feature type="transmembrane region" description="Helical" evidence="1">
    <location>
        <begin position="148"/>
        <end position="167"/>
    </location>
</feature>
<feature type="transmembrane region" description="Helical" evidence="1">
    <location>
        <begin position="264"/>
        <end position="290"/>
    </location>
</feature>
<comment type="caution">
    <text evidence="2">The sequence shown here is derived from an EMBL/GenBank/DDBJ whole genome shotgun (WGS) entry which is preliminary data.</text>
</comment>
<name>A0ABP0CSG9_9PEZI</name>
<protein>
    <recommendedName>
        <fullName evidence="4">Acyltransferase 3 domain-containing protein</fullName>
    </recommendedName>
</protein>
<feature type="transmembrane region" description="Helical" evidence="1">
    <location>
        <begin position="232"/>
        <end position="252"/>
    </location>
</feature>
<dbReference type="PANTHER" id="PTHR23028:SF134">
    <property type="entry name" value="PUTATIVE (AFU_ORTHOLOGUE AFUA_4G08520)-RELATED"/>
    <property type="match status" value="1"/>
</dbReference>
<dbReference type="Proteomes" id="UP001642406">
    <property type="component" value="Unassembled WGS sequence"/>
</dbReference>
<dbReference type="InterPro" id="IPR050879">
    <property type="entry name" value="Acyltransferase_3"/>
</dbReference>